<accession>A0A2W4VZY2</accession>
<dbReference type="SUPFAM" id="SSF55729">
    <property type="entry name" value="Acyl-CoA N-acyltransferases (Nat)"/>
    <property type="match status" value="1"/>
</dbReference>
<dbReference type="GO" id="GO:0016747">
    <property type="term" value="F:acyltransferase activity, transferring groups other than amino-acyl groups"/>
    <property type="evidence" value="ECO:0007669"/>
    <property type="project" value="InterPro"/>
</dbReference>
<organism evidence="2 3">
    <name type="scientific">Pseudanabaena frigida</name>
    <dbReference type="NCBI Taxonomy" id="945775"/>
    <lineage>
        <taxon>Bacteria</taxon>
        <taxon>Bacillati</taxon>
        <taxon>Cyanobacteriota</taxon>
        <taxon>Cyanophyceae</taxon>
        <taxon>Pseudanabaenales</taxon>
        <taxon>Pseudanabaenaceae</taxon>
        <taxon>Pseudanabaena</taxon>
    </lineage>
</organism>
<dbReference type="InterPro" id="IPR000182">
    <property type="entry name" value="GNAT_dom"/>
</dbReference>
<dbReference type="Pfam" id="PF13302">
    <property type="entry name" value="Acetyltransf_3"/>
    <property type="match status" value="1"/>
</dbReference>
<dbReference type="AlphaFoldDB" id="A0A2W4VZY2"/>
<reference evidence="2 3" key="1">
    <citation type="submission" date="2018-04" db="EMBL/GenBank/DDBJ databases">
        <authorList>
            <person name="Go L.Y."/>
            <person name="Mitchell J.A."/>
        </authorList>
    </citation>
    <scope>NUCLEOTIDE SEQUENCE [LARGE SCALE GENOMIC DNA]</scope>
    <source>
        <strain evidence="2">ULC066bin1</strain>
    </source>
</reference>
<dbReference type="PROSITE" id="PS51186">
    <property type="entry name" value="GNAT"/>
    <property type="match status" value="1"/>
</dbReference>
<dbReference type="Gene3D" id="3.40.630.30">
    <property type="match status" value="1"/>
</dbReference>
<dbReference type="EMBL" id="QBML01000027">
    <property type="protein sequence ID" value="PZO37902.1"/>
    <property type="molecule type" value="Genomic_DNA"/>
</dbReference>
<dbReference type="PANTHER" id="PTHR39173:SF1">
    <property type="entry name" value="ACETYLTRANSFERASE"/>
    <property type="match status" value="1"/>
</dbReference>
<reference evidence="2 3" key="2">
    <citation type="submission" date="2018-06" db="EMBL/GenBank/DDBJ databases">
        <title>Metagenomic assembly of (sub)arctic Cyanobacteria and their associated microbiome from non-axenic cultures.</title>
        <authorList>
            <person name="Baurain D."/>
        </authorList>
    </citation>
    <scope>NUCLEOTIDE SEQUENCE [LARGE SCALE GENOMIC DNA]</scope>
    <source>
        <strain evidence="2">ULC066bin1</strain>
    </source>
</reference>
<dbReference type="Proteomes" id="UP000249467">
    <property type="component" value="Unassembled WGS sequence"/>
</dbReference>
<comment type="caution">
    <text evidence="2">The sequence shown here is derived from an EMBL/GenBank/DDBJ whole genome shotgun (WGS) entry which is preliminary data.</text>
</comment>
<sequence>MKLIRPTEEHLPSLTAALEQGWSPNNTRDVSQEELEAVRQNPSLYLENLIDREAKGNPITLPDRSIVLRLPGYRLWLWDGNFCGIIGFRWQHCTPDLPPYCLGHIGYAVVPWKRRRGYATQALQQLLPIVKLEGLPYVEITTDPDNYPSRRVIEANGGILVGEFIKAAVYGGSTSLRYRIFTDNIQPKALDGLGI</sequence>
<evidence type="ECO:0000259" key="1">
    <source>
        <dbReference type="PROSITE" id="PS51186"/>
    </source>
</evidence>
<dbReference type="InterPro" id="IPR016181">
    <property type="entry name" value="Acyl_CoA_acyltransferase"/>
</dbReference>
<name>A0A2W4VZY2_9CYAN</name>
<evidence type="ECO:0000313" key="3">
    <source>
        <dbReference type="Proteomes" id="UP000249467"/>
    </source>
</evidence>
<dbReference type="PANTHER" id="PTHR39173">
    <property type="entry name" value="ACETYLTRANSFERASE"/>
    <property type="match status" value="1"/>
</dbReference>
<feature type="domain" description="N-acetyltransferase" evidence="1">
    <location>
        <begin position="25"/>
        <end position="183"/>
    </location>
</feature>
<evidence type="ECO:0000313" key="2">
    <source>
        <dbReference type="EMBL" id="PZO37902.1"/>
    </source>
</evidence>
<gene>
    <name evidence="2" type="ORF">DCF19_17725</name>
</gene>
<protein>
    <submittedName>
        <fullName evidence="2">GNAT family N-acetyltransferase</fullName>
    </submittedName>
</protein>
<proteinExistence type="predicted"/>
<keyword evidence="2" id="KW-0808">Transferase</keyword>